<gene>
    <name evidence="1" type="ORF">FHS28_002470</name>
</gene>
<accession>A0ABR6GSH5</accession>
<protein>
    <recommendedName>
        <fullName evidence="3">DUF3052 domain-containing protein</fullName>
    </recommendedName>
</protein>
<dbReference type="EMBL" id="JACHXO010000004">
    <property type="protein sequence ID" value="MBB3195067.1"/>
    <property type="molecule type" value="Genomic_DNA"/>
</dbReference>
<evidence type="ECO:0000313" key="1">
    <source>
        <dbReference type="EMBL" id="MBB3195067.1"/>
    </source>
</evidence>
<name>A0ABR6GSH5_9BURK</name>
<sequence length="233" mass="25322">MNALIYRLKLAHSSSYTGENAVRGPRPGVSREVPMGYEAQVLCELGTERQTVLALLESQELVLRGPLRRRFLIAYMAAPRVDRGALTFESKDGDTVALHLGDELAHKWLKKIQTPPPPLAAKLGIGSHARAAVLGPITDASLAQALKGATTDDFSRADVLIAMLHGMSDLEAVVAQHASMPCRGVWLVHRKGPDAALPDAQIRMAMRELGYKDHKITGVSSEWTATRYAKPAQ</sequence>
<evidence type="ECO:0000313" key="2">
    <source>
        <dbReference type="Proteomes" id="UP000574369"/>
    </source>
</evidence>
<comment type="caution">
    <text evidence="1">The sequence shown here is derived from an EMBL/GenBank/DDBJ whole genome shotgun (WGS) entry which is preliminary data.</text>
</comment>
<proteinExistence type="predicted"/>
<evidence type="ECO:0008006" key="3">
    <source>
        <dbReference type="Google" id="ProtNLM"/>
    </source>
</evidence>
<dbReference type="Proteomes" id="UP000574369">
    <property type="component" value="Unassembled WGS sequence"/>
</dbReference>
<reference evidence="1 2" key="1">
    <citation type="submission" date="2020-08" db="EMBL/GenBank/DDBJ databases">
        <title>Genomic Encyclopedia of Type Strains, Phase III (KMG-III): the genomes of soil and plant-associated and newly described type strains.</title>
        <authorList>
            <person name="Whitman W."/>
        </authorList>
    </citation>
    <scope>NUCLEOTIDE SEQUENCE [LARGE SCALE GENOMIC DNA]</scope>
    <source>
        <strain evidence="1 2">CECT 7247</strain>
    </source>
</reference>
<organism evidence="1 2">
    <name type="scientific">Roseateles terrae</name>
    <dbReference type="NCBI Taxonomy" id="431060"/>
    <lineage>
        <taxon>Bacteria</taxon>
        <taxon>Pseudomonadati</taxon>
        <taxon>Pseudomonadota</taxon>
        <taxon>Betaproteobacteria</taxon>
        <taxon>Burkholderiales</taxon>
        <taxon>Sphaerotilaceae</taxon>
        <taxon>Roseateles</taxon>
    </lineage>
</organism>
<keyword evidence="2" id="KW-1185">Reference proteome</keyword>
<dbReference type="RefSeq" id="WP_184294701.1">
    <property type="nucleotide sequence ID" value="NZ_JACHXO010000004.1"/>
</dbReference>